<keyword evidence="2" id="KW-1185">Reference proteome</keyword>
<organism evidence="1 2">
    <name type="scientific">Hypoxylon rubiginosum</name>
    <dbReference type="NCBI Taxonomy" id="110542"/>
    <lineage>
        <taxon>Eukaryota</taxon>
        <taxon>Fungi</taxon>
        <taxon>Dikarya</taxon>
        <taxon>Ascomycota</taxon>
        <taxon>Pezizomycotina</taxon>
        <taxon>Sordariomycetes</taxon>
        <taxon>Xylariomycetidae</taxon>
        <taxon>Xylariales</taxon>
        <taxon>Hypoxylaceae</taxon>
        <taxon>Hypoxylon</taxon>
    </lineage>
</organism>
<name>A0ACC0CLX2_9PEZI</name>
<accession>A0ACC0CLX2</accession>
<evidence type="ECO:0000313" key="2">
    <source>
        <dbReference type="Proteomes" id="UP001497680"/>
    </source>
</evidence>
<gene>
    <name evidence="1" type="ORF">F4821DRAFT_274966</name>
</gene>
<reference evidence="1 2" key="1">
    <citation type="journal article" date="2022" name="New Phytol.">
        <title>Ecological generalism drives hyperdiversity of secondary metabolite gene clusters in xylarialean endophytes.</title>
        <authorList>
            <person name="Franco M.E.E."/>
            <person name="Wisecaver J.H."/>
            <person name="Arnold A.E."/>
            <person name="Ju Y.M."/>
            <person name="Slot J.C."/>
            <person name="Ahrendt S."/>
            <person name="Moore L.P."/>
            <person name="Eastman K.E."/>
            <person name="Scott K."/>
            <person name="Konkel Z."/>
            <person name="Mondo S.J."/>
            <person name="Kuo A."/>
            <person name="Hayes R.D."/>
            <person name="Haridas S."/>
            <person name="Andreopoulos B."/>
            <person name="Riley R."/>
            <person name="LaButti K."/>
            <person name="Pangilinan J."/>
            <person name="Lipzen A."/>
            <person name="Amirebrahimi M."/>
            <person name="Yan J."/>
            <person name="Adam C."/>
            <person name="Keymanesh K."/>
            <person name="Ng V."/>
            <person name="Louie K."/>
            <person name="Northen T."/>
            <person name="Drula E."/>
            <person name="Henrissat B."/>
            <person name="Hsieh H.M."/>
            <person name="Youens-Clark K."/>
            <person name="Lutzoni F."/>
            <person name="Miadlikowska J."/>
            <person name="Eastwood D.C."/>
            <person name="Hamelin R.C."/>
            <person name="Grigoriev I.V."/>
            <person name="U'Ren J.M."/>
        </authorList>
    </citation>
    <scope>NUCLEOTIDE SEQUENCE [LARGE SCALE GENOMIC DNA]</scope>
    <source>
        <strain evidence="1 2">ER1909</strain>
    </source>
</reference>
<sequence length="392" mass="43194">MLIPLRTADTRDRRSGSISRHQGGDLAWAAPYVSLESDTDSDTDSDFDEAPPSSSIGFASRWPAPENTSFQDFEDRWEVNVDGVRGLQCEIIRIVTSSRFSGSAAERNILTRVDDFIDLISILAVVLVIVKLASITIPWHICIPAWFMVAGWATIQTITFVSRRCHVENFDPRWPRLTAYFGITTIAFPKPGETVVVSSAAGSTGSFAGQIAKIFGARVIGIAGADEKCEWLLNELKFDAALNYKSPSFKEELAAATPDFVDVYWDNVGGALLDAMLERAAKNARFVLCGANSEYNPERKQTVGVQNLAHAIAQRITLKGMLILDHKANFPRAREEMSRWIEEGKIKSRVAMVRGGLKEVEAGHAMMYRGDHIGKALLEVKPLSEESSAELA</sequence>
<protein>
    <submittedName>
        <fullName evidence="1">Uncharacterized protein</fullName>
    </submittedName>
</protein>
<comment type="caution">
    <text evidence="1">The sequence shown here is derived from an EMBL/GenBank/DDBJ whole genome shotgun (WGS) entry which is preliminary data.</text>
</comment>
<evidence type="ECO:0000313" key="1">
    <source>
        <dbReference type="EMBL" id="KAI6081355.1"/>
    </source>
</evidence>
<proteinExistence type="predicted"/>
<dbReference type="Proteomes" id="UP001497680">
    <property type="component" value="Unassembled WGS sequence"/>
</dbReference>
<dbReference type="EMBL" id="MU394398">
    <property type="protein sequence ID" value="KAI6081355.1"/>
    <property type="molecule type" value="Genomic_DNA"/>
</dbReference>